<feature type="non-terminal residue" evidence="6">
    <location>
        <position position="151"/>
    </location>
</feature>
<dbReference type="Pfam" id="PF02867">
    <property type="entry name" value="Ribonuc_red_lgC"/>
    <property type="match status" value="1"/>
</dbReference>
<feature type="domain" description="Ribonucleotide reductase large subunit C-terminal" evidence="5">
    <location>
        <begin position="5"/>
        <end position="138"/>
    </location>
</feature>
<proteinExistence type="predicted"/>
<sequence>IASLSNCVVVPPVYDSYGGILHTDQQLVQLFKRRCGVGVDLSGLRPKNAQVSNSAGTTTGAVSFMERFSNTTREVAQNGRRGALMLTIDVSHPDVEDFITIKQDLKKVTGANISLRLTDEFMQAVTDDTDFTLRWPIDSPNPKYTKKVRAK</sequence>
<evidence type="ECO:0000256" key="1">
    <source>
        <dbReference type="ARBA" id="ARBA00001922"/>
    </source>
</evidence>
<keyword evidence="7" id="KW-1185">Reference proteome</keyword>
<evidence type="ECO:0000313" key="6">
    <source>
        <dbReference type="EMBL" id="NJX17066.1"/>
    </source>
</evidence>
<comment type="cofactor">
    <cofactor evidence="1">
        <name>adenosylcob(III)alamin</name>
        <dbReference type="ChEBI" id="CHEBI:18408"/>
    </cofactor>
</comment>
<dbReference type="PANTHER" id="PTHR43371:SF1">
    <property type="entry name" value="RIBONUCLEOSIDE-DIPHOSPHATE REDUCTASE"/>
    <property type="match status" value="1"/>
</dbReference>
<evidence type="ECO:0000256" key="4">
    <source>
        <dbReference type="ARBA" id="ARBA00023285"/>
    </source>
</evidence>
<evidence type="ECO:0000256" key="3">
    <source>
        <dbReference type="ARBA" id="ARBA00023002"/>
    </source>
</evidence>
<dbReference type="Gene3D" id="3.20.70.20">
    <property type="match status" value="1"/>
</dbReference>
<dbReference type="SUPFAM" id="SSF51998">
    <property type="entry name" value="PFL-like glycyl radical enzymes"/>
    <property type="match status" value="1"/>
</dbReference>
<dbReference type="PANTHER" id="PTHR43371">
    <property type="entry name" value="VITAMIN B12-DEPENDENT RIBONUCLEOTIDE REDUCTASE"/>
    <property type="match status" value="1"/>
</dbReference>
<keyword evidence="3" id="KW-0560">Oxidoreductase</keyword>
<keyword evidence="2" id="KW-0846">Cobalamin</keyword>
<dbReference type="Proteomes" id="UP000760545">
    <property type="component" value="Unassembled WGS sequence"/>
</dbReference>
<dbReference type="EMBL" id="JAAVJS010000227">
    <property type="protein sequence ID" value="NJX17066.1"/>
    <property type="molecule type" value="Genomic_DNA"/>
</dbReference>
<organism evidence="6 7">
    <name type="scientific">Tamlana crocina</name>
    <dbReference type="NCBI Taxonomy" id="393006"/>
    <lineage>
        <taxon>Bacteria</taxon>
        <taxon>Pseudomonadati</taxon>
        <taxon>Bacteroidota</taxon>
        <taxon>Flavobacteriia</taxon>
        <taxon>Flavobacteriales</taxon>
        <taxon>Flavobacteriaceae</taxon>
        <taxon>Tamlana</taxon>
    </lineage>
</organism>
<protein>
    <submittedName>
        <fullName evidence="6">Ribonucleoside-diphosphate reductase, adenosylcobalamin-dependent</fullName>
    </submittedName>
</protein>
<name>A0ABX1DFH5_9FLAO</name>
<comment type="caution">
    <text evidence="6">The sequence shown here is derived from an EMBL/GenBank/DDBJ whole genome shotgun (WGS) entry which is preliminary data.</text>
</comment>
<evidence type="ECO:0000256" key="2">
    <source>
        <dbReference type="ARBA" id="ARBA00022628"/>
    </source>
</evidence>
<dbReference type="InterPro" id="IPR000788">
    <property type="entry name" value="RNR_lg_C"/>
</dbReference>
<accession>A0ABX1DFH5</accession>
<reference evidence="6 7" key="1">
    <citation type="submission" date="2020-03" db="EMBL/GenBank/DDBJ databases">
        <title>Tamlana sp. nov, isolated from XXX.</title>
        <authorList>
            <person name="Cao W.R."/>
        </authorList>
    </citation>
    <scope>NUCLEOTIDE SEQUENCE [LARGE SCALE GENOMIC DNA]</scope>
    <source>
        <strain evidence="6 7">HST1-43</strain>
    </source>
</reference>
<keyword evidence="4" id="KW-0170">Cobalt</keyword>
<dbReference type="InterPro" id="IPR050862">
    <property type="entry name" value="RdRp_reductase_class-2"/>
</dbReference>
<evidence type="ECO:0000259" key="5">
    <source>
        <dbReference type="Pfam" id="PF02867"/>
    </source>
</evidence>
<evidence type="ECO:0000313" key="7">
    <source>
        <dbReference type="Proteomes" id="UP000760545"/>
    </source>
</evidence>
<gene>
    <name evidence="6" type="ORF">HC176_16450</name>
</gene>
<feature type="non-terminal residue" evidence="6">
    <location>
        <position position="1"/>
    </location>
</feature>